<evidence type="ECO:0000313" key="2">
    <source>
        <dbReference type="EMBL" id="GIQ82431.1"/>
    </source>
</evidence>
<protein>
    <submittedName>
        <fullName evidence="2">Uncharacterized protein</fullName>
    </submittedName>
</protein>
<dbReference type="Proteomes" id="UP000265618">
    <property type="component" value="Unassembled WGS sequence"/>
</dbReference>
<evidence type="ECO:0000256" key="1">
    <source>
        <dbReference type="SAM" id="MobiDB-lite"/>
    </source>
</evidence>
<organism evidence="2 3">
    <name type="scientific">Kipferlia bialata</name>
    <dbReference type="NCBI Taxonomy" id="797122"/>
    <lineage>
        <taxon>Eukaryota</taxon>
        <taxon>Metamonada</taxon>
        <taxon>Carpediemonas-like organisms</taxon>
        <taxon>Kipferlia</taxon>
    </lineage>
</organism>
<name>A0A9K3CTM4_9EUKA</name>
<sequence>MIGGSGVASISPAALACVCKVLEERIRFISREVAFHANLAGRDTILHCDTQCVLKGMGMGVTPSEVQALSRTPPMAKAVHPCIPPRPSNRGVVQSVGQRLVVSSMNNLLRGAARKGAVNEAGTSATPIALPINLAQMEQLPAFRTPALSHLQAIAPLPSLGVGMTPVFPLVYFDAQAKGREEARRAAQVRAMVSDMCRGGSAASEAIPHYVAADLPLSHMAESLQGSVRDVQGSLDPLELAAHGYSYAEPSAPPPSRLEALNLPYPVRDGARPVPAPAPAVHQPVPYQALRAAASGVVSVQMKRARRQVMNTKKASGSHTRSRHRRR</sequence>
<evidence type="ECO:0000313" key="3">
    <source>
        <dbReference type="Proteomes" id="UP000265618"/>
    </source>
</evidence>
<gene>
    <name evidence="2" type="ORF">KIPB_003568</name>
</gene>
<dbReference type="AlphaFoldDB" id="A0A9K3CTM4"/>
<proteinExistence type="predicted"/>
<accession>A0A9K3CTM4</accession>
<keyword evidence="3" id="KW-1185">Reference proteome</keyword>
<dbReference type="CDD" id="cd00076">
    <property type="entry name" value="HFD_SF"/>
    <property type="match status" value="1"/>
</dbReference>
<dbReference type="SUPFAM" id="SSF47113">
    <property type="entry name" value="Histone-fold"/>
    <property type="match status" value="1"/>
</dbReference>
<reference evidence="2 3" key="1">
    <citation type="journal article" date="2018" name="PLoS ONE">
        <title>The draft genome of Kipferlia bialata reveals reductive genome evolution in fornicate parasites.</title>
        <authorList>
            <person name="Tanifuji G."/>
            <person name="Takabayashi S."/>
            <person name="Kume K."/>
            <person name="Takagi M."/>
            <person name="Nakayama T."/>
            <person name="Kamikawa R."/>
            <person name="Inagaki Y."/>
            <person name="Hashimoto T."/>
        </authorList>
    </citation>
    <scope>NUCLEOTIDE SEQUENCE [LARGE SCALE GENOMIC DNA]</scope>
    <source>
        <strain evidence="2">NY0173</strain>
    </source>
</reference>
<comment type="caution">
    <text evidence="2">The sequence shown here is derived from an EMBL/GenBank/DDBJ whole genome shotgun (WGS) entry which is preliminary data.</text>
</comment>
<dbReference type="GO" id="GO:0046982">
    <property type="term" value="F:protein heterodimerization activity"/>
    <property type="evidence" value="ECO:0007669"/>
    <property type="project" value="InterPro"/>
</dbReference>
<dbReference type="EMBL" id="BDIP01000692">
    <property type="protein sequence ID" value="GIQ82431.1"/>
    <property type="molecule type" value="Genomic_DNA"/>
</dbReference>
<dbReference type="InterPro" id="IPR009072">
    <property type="entry name" value="Histone-fold"/>
</dbReference>
<feature type="region of interest" description="Disordered" evidence="1">
    <location>
        <begin position="307"/>
        <end position="327"/>
    </location>
</feature>